<gene>
    <name evidence="1" type="ORF">JOF53_005159</name>
</gene>
<dbReference type="EC" id="3.1.3.25" evidence="1"/>
<dbReference type="RefSeq" id="WP_249044354.1">
    <property type="nucleotide sequence ID" value="NZ_JAGIOO010000001.1"/>
</dbReference>
<dbReference type="Proteomes" id="UP001519363">
    <property type="component" value="Unassembled WGS sequence"/>
</dbReference>
<dbReference type="SUPFAM" id="SSF56655">
    <property type="entry name" value="Carbohydrate phosphatase"/>
    <property type="match status" value="1"/>
</dbReference>
<keyword evidence="1" id="KW-0378">Hydrolase</keyword>
<evidence type="ECO:0000313" key="1">
    <source>
        <dbReference type="EMBL" id="MBP2476287.1"/>
    </source>
</evidence>
<protein>
    <submittedName>
        <fullName evidence="1">Myo-inositol-1(Or 4)-monophosphatase</fullName>
        <ecNumber evidence="1">3.1.3.25</ecNumber>
    </submittedName>
</protein>
<organism evidence="1 2">
    <name type="scientific">Crossiella equi</name>
    <dbReference type="NCBI Taxonomy" id="130796"/>
    <lineage>
        <taxon>Bacteria</taxon>
        <taxon>Bacillati</taxon>
        <taxon>Actinomycetota</taxon>
        <taxon>Actinomycetes</taxon>
        <taxon>Pseudonocardiales</taxon>
        <taxon>Pseudonocardiaceae</taxon>
        <taxon>Crossiella</taxon>
    </lineage>
</organism>
<evidence type="ECO:0000313" key="2">
    <source>
        <dbReference type="Proteomes" id="UP001519363"/>
    </source>
</evidence>
<dbReference type="InterPro" id="IPR000760">
    <property type="entry name" value="Inositol_monophosphatase-like"/>
</dbReference>
<dbReference type="EMBL" id="JAGIOO010000001">
    <property type="protein sequence ID" value="MBP2476287.1"/>
    <property type="molecule type" value="Genomic_DNA"/>
</dbReference>
<dbReference type="PANTHER" id="PTHR20854:SF4">
    <property type="entry name" value="INOSITOL-1-MONOPHOSPHATASE-RELATED"/>
    <property type="match status" value="1"/>
</dbReference>
<dbReference type="Gene3D" id="3.30.540.10">
    <property type="entry name" value="Fructose-1,6-Bisphosphatase, subunit A, domain 1"/>
    <property type="match status" value="1"/>
</dbReference>
<keyword evidence="2" id="KW-1185">Reference proteome</keyword>
<dbReference type="PANTHER" id="PTHR20854">
    <property type="entry name" value="INOSITOL MONOPHOSPHATASE"/>
    <property type="match status" value="1"/>
</dbReference>
<comment type="caution">
    <text evidence="1">The sequence shown here is derived from an EMBL/GenBank/DDBJ whole genome shotgun (WGS) entry which is preliminary data.</text>
</comment>
<dbReference type="Pfam" id="PF00459">
    <property type="entry name" value="Inositol_P"/>
    <property type="match status" value="1"/>
</dbReference>
<accession>A0ABS5AI85</accession>
<dbReference type="Gene3D" id="3.40.190.80">
    <property type="match status" value="1"/>
</dbReference>
<dbReference type="PRINTS" id="PR00377">
    <property type="entry name" value="IMPHPHTASES"/>
</dbReference>
<reference evidence="1 2" key="1">
    <citation type="submission" date="2021-03" db="EMBL/GenBank/DDBJ databases">
        <title>Sequencing the genomes of 1000 actinobacteria strains.</title>
        <authorList>
            <person name="Klenk H.-P."/>
        </authorList>
    </citation>
    <scope>NUCLEOTIDE SEQUENCE [LARGE SCALE GENOMIC DNA]</scope>
    <source>
        <strain evidence="1 2">DSM 44580</strain>
    </source>
</reference>
<dbReference type="GO" id="GO:0052834">
    <property type="term" value="F:inositol monophosphate phosphatase activity"/>
    <property type="evidence" value="ECO:0007669"/>
    <property type="project" value="UniProtKB-EC"/>
</dbReference>
<proteinExistence type="predicted"/>
<name>A0ABS5AI85_9PSEU</name>
<sequence>MTDVELTSHRRIPWPVPEPELPEAVHSALADAVRAAATALRAARHRLVREELAEVVRMGADGTPTQRVDDLVESAVLESAVRNGVNLLSEEAGFVDHGSALTLVIDPVDGTGNTVAGVPLSCVAGVLALDGQAIEAVTCWFDTGRCWYARAGEPTPYRTTGRSTVDGMQISMLRPKGNGEQWLRVAERADRMRVLGTTALECALVAEGSVDAFVDPGTDTHRIMDLAAAMVTVPAAGGAVLDALGRPLELDFDLNRRWSGVAAATPELAEALAELVRG</sequence>